<evidence type="ECO:0000313" key="1">
    <source>
        <dbReference type="EMBL" id="GAU27393.1"/>
    </source>
</evidence>
<keyword evidence="2" id="KW-1185">Reference proteome</keyword>
<reference evidence="2" key="1">
    <citation type="journal article" date="2017" name="Front. Plant Sci.">
        <title>Climate Clever Clovers: New Paradigm to Reduce the Environmental Footprint of Ruminants by Breeding Low Methanogenic Forages Utilizing Haplotype Variation.</title>
        <authorList>
            <person name="Kaur P."/>
            <person name="Appels R."/>
            <person name="Bayer P.E."/>
            <person name="Keeble-Gagnere G."/>
            <person name="Wang J."/>
            <person name="Hirakawa H."/>
            <person name="Shirasawa K."/>
            <person name="Vercoe P."/>
            <person name="Stefanova K."/>
            <person name="Durmic Z."/>
            <person name="Nichols P."/>
            <person name="Revell C."/>
            <person name="Isobe S.N."/>
            <person name="Edwards D."/>
            <person name="Erskine W."/>
        </authorList>
    </citation>
    <scope>NUCLEOTIDE SEQUENCE [LARGE SCALE GENOMIC DNA]</scope>
    <source>
        <strain evidence="2">cv. Daliak</strain>
    </source>
</reference>
<protein>
    <recommendedName>
        <fullName evidence="3">RNase H type-1 domain-containing protein</fullName>
    </recommendedName>
</protein>
<evidence type="ECO:0000313" key="2">
    <source>
        <dbReference type="Proteomes" id="UP000242715"/>
    </source>
</evidence>
<name>A0A2Z6MBE4_TRISU</name>
<dbReference type="OrthoDB" id="10561376at2759"/>
<dbReference type="AlphaFoldDB" id="A0A2Z6MBE4"/>
<accession>A0A2Z6MBE4</accession>
<dbReference type="Proteomes" id="UP000242715">
    <property type="component" value="Unassembled WGS sequence"/>
</dbReference>
<organism evidence="1 2">
    <name type="scientific">Trifolium subterraneum</name>
    <name type="common">Subterranean clover</name>
    <dbReference type="NCBI Taxonomy" id="3900"/>
    <lineage>
        <taxon>Eukaryota</taxon>
        <taxon>Viridiplantae</taxon>
        <taxon>Streptophyta</taxon>
        <taxon>Embryophyta</taxon>
        <taxon>Tracheophyta</taxon>
        <taxon>Spermatophyta</taxon>
        <taxon>Magnoliopsida</taxon>
        <taxon>eudicotyledons</taxon>
        <taxon>Gunneridae</taxon>
        <taxon>Pentapetalae</taxon>
        <taxon>rosids</taxon>
        <taxon>fabids</taxon>
        <taxon>Fabales</taxon>
        <taxon>Fabaceae</taxon>
        <taxon>Papilionoideae</taxon>
        <taxon>50 kb inversion clade</taxon>
        <taxon>NPAAA clade</taxon>
        <taxon>Hologalegina</taxon>
        <taxon>IRL clade</taxon>
        <taxon>Trifolieae</taxon>
        <taxon>Trifolium</taxon>
    </lineage>
</organism>
<proteinExistence type="predicted"/>
<evidence type="ECO:0008006" key="3">
    <source>
        <dbReference type="Google" id="ProtNLM"/>
    </source>
</evidence>
<sequence length="98" mass="10707">MVIELGNIAPLIIWNMGCISNKVIFDGTQSSVATSMIASSRKPPRKVCWQHGDNDIRVLNVDGGILTNPKQAGYGGMVRKSNGHLQCGYYGIVKEFCH</sequence>
<gene>
    <name evidence="1" type="ORF">TSUD_356280</name>
</gene>
<dbReference type="EMBL" id="DF973353">
    <property type="protein sequence ID" value="GAU27393.1"/>
    <property type="molecule type" value="Genomic_DNA"/>
</dbReference>